<evidence type="ECO:0000313" key="2">
    <source>
        <dbReference type="EMBL" id="GJD60666.1"/>
    </source>
</evidence>
<dbReference type="Proteomes" id="UP001055286">
    <property type="component" value="Unassembled WGS sequence"/>
</dbReference>
<comment type="caution">
    <text evidence="2">The sequence shown here is derived from an EMBL/GenBank/DDBJ whole genome shotgun (WGS) entry which is preliminary data.</text>
</comment>
<protein>
    <submittedName>
        <fullName evidence="2">Uncharacterized protein</fullName>
    </submittedName>
</protein>
<reference evidence="2" key="2">
    <citation type="submission" date="2021-08" db="EMBL/GenBank/DDBJ databases">
        <authorList>
            <person name="Tani A."/>
            <person name="Ola A."/>
            <person name="Ogura Y."/>
            <person name="Katsura K."/>
            <person name="Hayashi T."/>
        </authorList>
    </citation>
    <scope>NUCLEOTIDE SEQUENCE</scope>
    <source>
        <strain evidence="2">JCM 32048</strain>
    </source>
</reference>
<feature type="region of interest" description="Disordered" evidence="1">
    <location>
        <begin position="120"/>
        <end position="156"/>
    </location>
</feature>
<proteinExistence type="predicted"/>
<name>A0AA37H882_9HYPH</name>
<sequence>MCPDRAESALRSKIADMHRAYTAPHKSPEITGCEEAKMVVARVILMSAMLTVGIVEMTKTTPPRMAADTLAEETLADVARKAAPVAAPAEAVRVAPVSTAPASDRACTEVVWPYRPESCLRPESASQEAGPRRPVRVIQEQRPATPVRMPGRVSVG</sequence>
<dbReference type="EMBL" id="BPQJ01000003">
    <property type="protein sequence ID" value="GJD60666.1"/>
    <property type="molecule type" value="Genomic_DNA"/>
</dbReference>
<dbReference type="AlphaFoldDB" id="A0AA37H882"/>
<accession>A0AA37H882</accession>
<evidence type="ECO:0000256" key="1">
    <source>
        <dbReference type="SAM" id="MobiDB-lite"/>
    </source>
</evidence>
<gene>
    <name evidence="2" type="ORF">MPEAHAMD_0805</name>
</gene>
<evidence type="ECO:0000313" key="3">
    <source>
        <dbReference type="Proteomes" id="UP001055286"/>
    </source>
</evidence>
<reference evidence="2" key="1">
    <citation type="journal article" date="2016" name="Front. Microbiol.">
        <title>Genome Sequence of the Piezophilic, Mesophilic Sulfate-Reducing Bacterium Desulfovibrio indicus J2T.</title>
        <authorList>
            <person name="Cao J."/>
            <person name="Maignien L."/>
            <person name="Shao Z."/>
            <person name="Alain K."/>
            <person name="Jebbar M."/>
        </authorList>
    </citation>
    <scope>NUCLEOTIDE SEQUENCE</scope>
    <source>
        <strain evidence="2">JCM 32048</strain>
    </source>
</reference>
<organism evidence="2 3">
    <name type="scientific">Methylobacterium frigidaeris</name>
    <dbReference type="NCBI Taxonomy" id="2038277"/>
    <lineage>
        <taxon>Bacteria</taxon>
        <taxon>Pseudomonadati</taxon>
        <taxon>Pseudomonadota</taxon>
        <taxon>Alphaproteobacteria</taxon>
        <taxon>Hyphomicrobiales</taxon>
        <taxon>Methylobacteriaceae</taxon>
        <taxon>Methylobacterium</taxon>
    </lineage>
</organism>
<keyword evidence="3" id="KW-1185">Reference proteome</keyword>